<proteinExistence type="predicted"/>
<reference evidence="1 2" key="1">
    <citation type="journal article" date="2014" name="Genome Biol. Evol.">
        <title>The secreted proteins of Achlya hypogyna and Thraustotheca clavata identify the ancestral oomycete secretome and reveal gene acquisitions by horizontal gene transfer.</title>
        <authorList>
            <person name="Misner I."/>
            <person name="Blouin N."/>
            <person name="Leonard G."/>
            <person name="Richards T.A."/>
            <person name="Lane C.E."/>
        </authorList>
    </citation>
    <scope>NUCLEOTIDE SEQUENCE [LARGE SCALE GENOMIC DNA]</scope>
    <source>
        <strain evidence="1 2">ATCC 48635</strain>
    </source>
</reference>
<dbReference type="EMBL" id="JNBR01000113">
    <property type="protein sequence ID" value="OQR97381.1"/>
    <property type="molecule type" value="Genomic_DNA"/>
</dbReference>
<evidence type="ECO:0000313" key="2">
    <source>
        <dbReference type="Proteomes" id="UP000243579"/>
    </source>
</evidence>
<gene>
    <name evidence="1" type="ORF">ACHHYP_20578</name>
</gene>
<protein>
    <submittedName>
        <fullName evidence="1">Uncharacterized protein</fullName>
    </submittedName>
</protein>
<comment type="caution">
    <text evidence="1">The sequence shown here is derived from an EMBL/GenBank/DDBJ whole genome shotgun (WGS) entry which is preliminary data.</text>
</comment>
<accession>A0A1V9ZHK5</accession>
<evidence type="ECO:0000313" key="1">
    <source>
        <dbReference type="EMBL" id="OQR97381.1"/>
    </source>
</evidence>
<dbReference type="AlphaFoldDB" id="A0A1V9ZHK5"/>
<keyword evidence="2" id="KW-1185">Reference proteome</keyword>
<sequence>MPTLHPKQTFSTRQDAIHAIQDFALQQGKRAIVDVKSSGGHHRHDVHFRVTLTKLEGERQGFRISSLCTDHYGCTGVAKVK</sequence>
<name>A0A1V9ZHK5_ACHHY</name>
<organism evidence="1 2">
    <name type="scientific">Achlya hypogyna</name>
    <name type="common">Oomycete</name>
    <name type="synonym">Protoachlya hypogyna</name>
    <dbReference type="NCBI Taxonomy" id="1202772"/>
    <lineage>
        <taxon>Eukaryota</taxon>
        <taxon>Sar</taxon>
        <taxon>Stramenopiles</taxon>
        <taxon>Oomycota</taxon>
        <taxon>Saprolegniomycetes</taxon>
        <taxon>Saprolegniales</taxon>
        <taxon>Achlyaceae</taxon>
        <taxon>Achlya</taxon>
    </lineage>
</organism>
<dbReference type="Proteomes" id="UP000243579">
    <property type="component" value="Unassembled WGS sequence"/>
</dbReference>